<dbReference type="InterPro" id="IPR001932">
    <property type="entry name" value="PPM-type_phosphatase-like_dom"/>
</dbReference>
<evidence type="ECO:0000259" key="2">
    <source>
        <dbReference type="Pfam" id="PF13672"/>
    </source>
</evidence>
<sequence length="146" mass="15752">MAAGHRGDAGPESEARPPGQYTYGFPDTECDGWSTPTPCPRYATVRGAKHRYYRQPRQPRQDAARAVHEATGCIVFAITDGLSRAARSEPGAAEACQASPERMLHLLSPGEEPLDGHTRGPAPHAATAVRLQLSQGRVTDGYERES</sequence>
<feature type="domain" description="PPM-type phosphatase" evidence="2">
    <location>
        <begin position="55"/>
        <end position="118"/>
    </location>
</feature>
<organism evidence="3 4">
    <name type="scientific">Streptomyces gelaticus</name>
    <dbReference type="NCBI Taxonomy" id="285446"/>
    <lineage>
        <taxon>Bacteria</taxon>
        <taxon>Bacillati</taxon>
        <taxon>Actinomycetota</taxon>
        <taxon>Actinomycetes</taxon>
        <taxon>Kitasatosporales</taxon>
        <taxon>Streptomycetaceae</taxon>
        <taxon>Streptomyces</taxon>
    </lineage>
</organism>
<keyword evidence="4" id="KW-1185">Reference proteome</keyword>
<dbReference type="RefSeq" id="WP_189548166.1">
    <property type="nucleotide sequence ID" value="NZ_BMTF01000050.1"/>
</dbReference>
<protein>
    <recommendedName>
        <fullName evidence="2">PPM-type phosphatase domain-containing protein</fullName>
    </recommendedName>
</protein>
<name>A0ABQ2W9W8_9ACTN</name>
<accession>A0ABQ2W9W8</accession>
<evidence type="ECO:0000313" key="4">
    <source>
        <dbReference type="Proteomes" id="UP000660675"/>
    </source>
</evidence>
<dbReference type="Pfam" id="PF13672">
    <property type="entry name" value="PP2C_2"/>
    <property type="match status" value="1"/>
</dbReference>
<evidence type="ECO:0000313" key="3">
    <source>
        <dbReference type="EMBL" id="GGV97402.1"/>
    </source>
</evidence>
<feature type="region of interest" description="Disordered" evidence="1">
    <location>
        <begin position="1"/>
        <end position="30"/>
    </location>
</feature>
<dbReference type="EMBL" id="BMTF01000050">
    <property type="protein sequence ID" value="GGV97402.1"/>
    <property type="molecule type" value="Genomic_DNA"/>
</dbReference>
<comment type="caution">
    <text evidence="3">The sequence shown here is derived from an EMBL/GenBank/DDBJ whole genome shotgun (WGS) entry which is preliminary data.</text>
</comment>
<feature type="compositionally biased region" description="Basic and acidic residues" evidence="1">
    <location>
        <begin position="1"/>
        <end position="15"/>
    </location>
</feature>
<gene>
    <name evidence="3" type="ORF">GCM10015535_68700</name>
</gene>
<evidence type="ECO:0000256" key="1">
    <source>
        <dbReference type="SAM" id="MobiDB-lite"/>
    </source>
</evidence>
<reference evidence="4" key="1">
    <citation type="journal article" date="2019" name="Int. J. Syst. Evol. Microbiol.">
        <title>The Global Catalogue of Microorganisms (GCM) 10K type strain sequencing project: providing services to taxonomists for standard genome sequencing and annotation.</title>
        <authorList>
            <consortium name="The Broad Institute Genomics Platform"/>
            <consortium name="The Broad Institute Genome Sequencing Center for Infectious Disease"/>
            <person name="Wu L."/>
            <person name="Ma J."/>
        </authorList>
    </citation>
    <scope>NUCLEOTIDE SEQUENCE [LARGE SCALE GENOMIC DNA]</scope>
    <source>
        <strain evidence="4">JCM 4376</strain>
    </source>
</reference>
<dbReference type="Proteomes" id="UP000660675">
    <property type="component" value="Unassembled WGS sequence"/>
</dbReference>
<proteinExistence type="predicted"/>